<dbReference type="HOGENOM" id="CLU_026673_29_1_1"/>
<dbReference type="Pfam" id="PF16884">
    <property type="entry name" value="ADH_N_2"/>
    <property type="match status" value="1"/>
</dbReference>
<dbReference type="Proteomes" id="UP000006352">
    <property type="component" value="Unassembled WGS sequence"/>
</dbReference>
<dbReference type="InterPro" id="IPR045010">
    <property type="entry name" value="MDR_fam"/>
</dbReference>
<feature type="domain" description="Enoyl reductase (ER)" evidence="2">
    <location>
        <begin position="59"/>
        <end position="337"/>
    </location>
</feature>
<proteinExistence type="predicted"/>
<dbReference type="InterPro" id="IPR011032">
    <property type="entry name" value="GroES-like_sf"/>
</dbReference>
<dbReference type="FunCoup" id="J4H280">
    <property type="interactions" value="63"/>
</dbReference>
<reference evidence="3 4" key="1">
    <citation type="journal article" date="2012" name="Appl. Environ. Microbiol.">
        <title>Short-read sequencing for genomic analysis of the brown rot fungus Fibroporia radiculosa.</title>
        <authorList>
            <person name="Tang J.D."/>
            <person name="Perkins A.D."/>
            <person name="Sonstegard T.S."/>
            <person name="Schroeder S.G."/>
            <person name="Burgess S.C."/>
            <person name="Diehl S.V."/>
        </authorList>
    </citation>
    <scope>NUCLEOTIDE SEQUENCE [LARGE SCALE GENOMIC DNA]</scope>
    <source>
        <strain evidence="3 4">TFFH 294</strain>
    </source>
</reference>
<dbReference type="GO" id="GO:0016628">
    <property type="term" value="F:oxidoreductase activity, acting on the CH-CH group of donors, NAD or NADP as acceptor"/>
    <property type="evidence" value="ECO:0007669"/>
    <property type="project" value="InterPro"/>
</dbReference>
<dbReference type="InParanoid" id="J4H280"/>
<keyword evidence="1" id="KW-0560">Oxidoreductase</keyword>
<dbReference type="PANTHER" id="PTHR43205">
    <property type="entry name" value="PROSTAGLANDIN REDUCTASE"/>
    <property type="match status" value="1"/>
</dbReference>
<gene>
    <name evidence="3" type="ORF">FIBRA_03107</name>
</gene>
<dbReference type="SUPFAM" id="SSF50129">
    <property type="entry name" value="GroES-like"/>
    <property type="match status" value="1"/>
</dbReference>
<dbReference type="RefSeq" id="XP_012180342.1">
    <property type="nucleotide sequence ID" value="XM_012324952.1"/>
</dbReference>
<dbReference type="Pfam" id="PF00107">
    <property type="entry name" value="ADH_zinc_N"/>
    <property type="match status" value="1"/>
</dbReference>
<dbReference type="SMART" id="SM00829">
    <property type="entry name" value="PKS_ER"/>
    <property type="match status" value="1"/>
</dbReference>
<dbReference type="CDD" id="cd05288">
    <property type="entry name" value="PGDH"/>
    <property type="match status" value="1"/>
</dbReference>
<keyword evidence="4" id="KW-1185">Reference proteome</keyword>
<dbReference type="PANTHER" id="PTHR43205:SF7">
    <property type="entry name" value="PROSTAGLANDIN REDUCTASE 1"/>
    <property type="match status" value="1"/>
</dbReference>
<protein>
    <recommendedName>
        <fullName evidence="2">Enoyl reductase (ER) domain-containing protein</fullName>
    </recommendedName>
</protein>
<dbReference type="InterPro" id="IPR041694">
    <property type="entry name" value="ADH_N_2"/>
</dbReference>
<evidence type="ECO:0000313" key="3">
    <source>
        <dbReference type="EMBL" id="CCM01059.1"/>
    </source>
</evidence>
<dbReference type="AlphaFoldDB" id="J4H280"/>
<evidence type="ECO:0000313" key="4">
    <source>
        <dbReference type="Proteomes" id="UP000006352"/>
    </source>
</evidence>
<dbReference type="InterPro" id="IPR013149">
    <property type="entry name" value="ADH-like_C"/>
</dbReference>
<sequence>MAPLTNARVIFNEIPKGLPEPGKTTVFDASENIDLDKTPLDGGFLVKTLVLSIDPYMRGRMRDPSIKSYMPAFEKGEPLTNFGVGVVLRSEHPTISVGDHLYGMYPFREYFVSKDANSFRVLENKEKLPWSVYVGVGGMPGQTAHHAWKEYAHPKKGDVVFVTTGAGPVGATVVQLAKAEGLKVIASAGSEEKVAFMKSIGVDVAFNYKTTNTFDVLKKEGPIDIYWDNVGGESLEAALENAAMPGARFIECGMISGYNSESYHVKNLDKIFARGIHLFGFIVIWLTKWEDEFYKTIPGMISRGEIKYKEDVKRGLECVGQAIVDVQTGQNKGKSVILVADE</sequence>
<dbReference type="Gene3D" id="3.40.50.720">
    <property type="entry name" value="NAD(P)-binding Rossmann-like Domain"/>
    <property type="match status" value="1"/>
</dbReference>
<dbReference type="InterPro" id="IPR036291">
    <property type="entry name" value="NAD(P)-bd_dom_sf"/>
</dbReference>
<organism evidence="3 4">
    <name type="scientific">Fibroporia radiculosa</name>
    <dbReference type="NCBI Taxonomy" id="599839"/>
    <lineage>
        <taxon>Eukaryota</taxon>
        <taxon>Fungi</taxon>
        <taxon>Dikarya</taxon>
        <taxon>Basidiomycota</taxon>
        <taxon>Agaricomycotina</taxon>
        <taxon>Agaricomycetes</taxon>
        <taxon>Polyporales</taxon>
        <taxon>Fibroporiaceae</taxon>
        <taxon>Fibroporia</taxon>
    </lineage>
</organism>
<dbReference type="EMBL" id="HE797015">
    <property type="protein sequence ID" value="CCM01059.1"/>
    <property type="molecule type" value="Genomic_DNA"/>
</dbReference>
<dbReference type="Gene3D" id="3.90.180.10">
    <property type="entry name" value="Medium-chain alcohol dehydrogenases, catalytic domain"/>
    <property type="match status" value="1"/>
</dbReference>
<dbReference type="GeneID" id="24095970"/>
<dbReference type="InterPro" id="IPR020843">
    <property type="entry name" value="ER"/>
</dbReference>
<name>J4H280_9APHY</name>
<evidence type="ECO:0000256" key="1">
    <source>
        <dbReference type="ARBA" id="ARBA00023002"/>
    </source>
</evidence>
<accession>J4H280</accession>
<dbReference type="OrthoDB" id="809632at2759"/>
<dbReference type="SUPFAM" id="SSF51735">
    <property type="entry name" value="NAD(P)-binding Rossmann-fold domains"/>
    <property type="match status" value="1"/>
</dbReference>
<evidence type="ECO:0000259" key="2">
    <source>
        <dbReference type="SMART" id="SM00829"/>
    </source>
</evidence>